<reference evidence="3" key="1">
    <citation type="journal article" date="2019" name="Int. J. Syst. Evol. Microbiol.">
        <title>The Global Catalogue of Microorganisms (GCM) 10K type strain sequencing project: providing services to taxonomists for standard genome sequencing and annotation.</title>
        <authorList>
            <consortium name="The Broad Institute Genomics Platform"/>
            <consortium name="The Broad Institute Genome Sequencing Center for Infectious Disease"/>
            <person name="Wu L."/>
            <person name="Ma J."/>
        </authorList>
    </citation>
    <scope>NUCLEOTIDE SEQUENCE [LARGE SCALE GENOMIC DNA]</scope>
    <source>
        <strain evidence="3">TBRC 1826</strain>
    </source>
</reference>
<gene>
    <name evidence="2" type="ORF">ACFOVU_11410</name>
</gene>
<comment type="caution">
    <text evidence="2">The sequence shown here is derived from an EMBL/GenBank/DDBJ whole genome shotgun (WGS) entry which is preliminary data.</text>
</comment>
<evidence type="ECO:0000313" key="2">
    <source>
        <dbReference type="EMBL" id="MFC3996527.1"/>
    </source>
</evidence>
<dbReference type="EMBL" id="JBHSBH010000007">
    <property type="protein sequence ID" value="MFC3996527.1"/>
    <property type="molecule type" value="Genomic_DNA"/>
</dbReference>
<evidence type="ECO:0008006" key="4">
    <source>
        <dbReference type="Google" id="ProtNLM"/>
    </source>
</evidence>
<sequence length="82" mass="8665">MTILFQPQPDGELSTSDEEMLRVAGRALDTAADALATVGEGKVRPGTQAPTVLGSRLGSMEGQARRMAEELAALRRRPQGDG</sequence>
<proteinExistence type="predicted"/>
<keyword evidence="3" id="KW-1185">Reference proteome</keyword>
<accession>A0ABV8FL14</accession>
<evidence type="ECO:0000313" key="3">
    <source>
        <dbReference type="Proteomes" id="UP001595847"/>
    </source>
</evidence>
<dbReference type="Proteomes" id="UP001595847">
    <property type="component" value="Unassembled WGS sequence"/>
</dbReference>
<dbReference type="RefSeq" id="WP_378532656.1">
    <property type="nucleotide sequence ID" value="NZ_JBHSBH010000007.1"/>
</dbReference>
<name>A0ABV8FL14_9ACTN</name>
<feature type="region of interest" description="Disordered" evidence="1">
    <location>
        <begin position="38"/>
        <end position="65"/>
    </location>
</feature>
<protein>
    <recommendedName>
        <fullName evidence="4">YbaB/EbfC family DNA-binding protein</fullName>
    </recommendedName>
</protein>
<evidence type="ECO:0000256" key="1">
    <source>
        <dbReference type="SAM" id="MobiDB-lite"/>
    </source>
</evidence>
<organism evidence="2 3">
    <name type="scientific">Nocardiopsis sediminis</name>
    <dbReference type="NCBI Taxonomy" id="1778267"/>
    <lineage>
        <taxon>Bacteria</taxon>
        <taxon>Bacillati</taxon>
        <taxon>Actinomycetota</taxon>
        <taxon>Actinomycetes</taxon>
        <taxon>Streptosporangiales</taxon>
        <taxon>Nocardiopsidaceae</taxon>
        <taxon>Nocardiopsis</taxon>
    </lineage>
</organism>